<keyword evidence="1 2" id="KW-0418">Kinase</keyword>
<comment type="pathway">
    <text evidence="2">Amino-sugar metabolism; 1,6-anhydro-N-acetylmuramate degradation.</text>
</comment>
<dbReference type="SUPFAM" id="SSF53067">
    <property type="entry name" value="Actin-like ATPase domain"/>
    <property type="match status" value="1"/>
</dbReference>
<dbReference type="OrthoDB" id="9763949at2"/>
<comment type="catalytic activity">
    <reaction evidence="2">
        <text>1,6-anhydro-N-acetyl-beta-muramate + ATP + H2O = N-acetyl-D-muramate 6-phosphate + ADP + H(+)</text>
        <dbReference type="Rhea" id="RHEA:24952"/>
        <dbReference type="ChEBI" id="CHEBI:15377"/>
        <dbReference type="ChEBI" id="CHEBI:15378"/>
        <dbReference type="ChEBI" id="CHEBI:30616"/>
        <dbReference type="ChEBI" id="CHEBI:58690"/>
        <dbReference type="ChEBI" id="CHEBI:58722"/>
        <dbReference type="ChEBI" id="CHEBI:456216"/>
        <dbReference type="EC" id="2.7.1.170"/>
    </reaction>
</comment>
<dbReference type="Gene3D" id="3.30.420.40">
    <property type="match status" value="2"/>
</dbReference>
<dbReference type="KEGG" id="slw:BRW62_11905"/>
<dbReference type="PANTHER" id="PTHR30605:SF0">
    <property type="entry name" value="ANHYDRO-N-ACETYLMURAMIC ACID KINASE"/>
    <property type="match status" value="1"/>
</dbReference>
<dbReference type="InterPro" id="IPR043129">
    <property type="entry name" value="ATPase_NBD"/>
</dbReference>
<dbReference type="UniPathway" id="UPA00544"/>
<dbReference type="EMBL" id="CP018092">
    <property type="protein sequence ID" value="ATS19317.1"/>
    <property type="molecule type" value="Genomic_DNA"/>
</dbReference>
<dbReference type="GO" id="GO:0006040">
    <property type="term" value="P:amino sugar metabolic process"/>
    <property type="evidence" value="ECO:0007669"/>
    <property type="project" value="InterPro"/>
</dbReference>
<dbReference type="Pfam" id="PF03702">
    <property type="entry name" value="AnmK"/>
    <property type="match status" value="1"/>
</dbReference>
<evidence type="ECO:0000256" key="2">
    <source>
        <dbReference type="HAMAP-Rule" id="MF_01270"/>
    </source>
</evidence>
<keyword evidence="4" id="KW-1185">Reference proteome</keyword>
<proteinExistence type="inferred from homology"/>
<keyword evidence="2" id="KW-0119">Carbohydrate metabolism</keyword>
<keyword evidence="2" id="KW-0547">Nucleotide-binding</keyword>
<evidence type="ECO:0000313" key="4">
    <source>
        <dbReference type="Proteomes" id="UP000231057"/>
    </source>
</evidence>
<feature type="binding site" evidence="2">
    <location>
        <begin position="9"/>
        <end position="16"/>
    </location>
    <ligand>
        <name>ATP</name>
        <dbReference type="ChEBI" id="CHEBI:30616"/>
    </ligand>
</feature>
<dbReference type="RefSeq" id="WP_099799652.1">
    <property type="nucleotide sequence ID" value="NZ_CP018092.1"/>
</dbReference>
<sequence>MRVIGLISGTSVDGIDAVLVELQGRELDLRVQVLNFCTVPYPPELRQQILAVCAAEPLTMAAWSELDDAIATAFATAALTVQTGYPPAQLIGSHGQTVFHRPPTGDRLGHSVQLGRGELIAHRTGIPTVSNFRAQDIALGGQGAPLVPRVDWCLLGHPQEYRCIQNIGGIGNVAYLLPQQQDQSGNHVLGWDTGPGNVLLDLAVSYFSAGQQRYDADGHWARQGHVCEALVVQWLSHPFFSAPPPKSTGRELFGWLFWQQCLEQATALGLKPADVLATLTEFTARSIAQSYERFLPRRPDRVLLCGGGAHNGFLQERLRLHLGEIPVETTAVVGVPVDAKEAIAFAVLAYWQQLGIPGNVPQVTGAHHAVPLGQYWQSVRV</sequence>
<reference evidence="3 4" key="1">
    <citation type="submission" date="2016-11" db="EMBL/GenBank/DDBJ databases">
        <title>Complete genome sequence of thermophilic cyanobacteria strain Synechococcus sp. PCC6715.</title>
        <authorList>
            <person name="Tang J."/>
            <person name="Daroch M."/>
            <person name="Liang Y."/>
            <person name="Jiang D."/>
            <person name="Shah M."/>
        </authorList>
    </citation>
    <scope>NUCLEOTIDE SEQUENCE [LARGE SCALE GENOMIC DNA]</scope>
    <source>
        <strain evidence="3 4">PCC 6715</strain>
    </source>
</reference>
<comment type="function">
    <text evidence="2">Catalyzes the specific phosphorylation of 1,6-anhydro-N-acetylmuramic acid (anhMurNAc) with the simultaneous cleavage of the 1,6-anhydro ring, generating MurNAc-6-P. Is required for the utilization of anhMurNAc either imported from the medium or derived from its own cell wall murein, and thus plays a role in cell wall recycling.</text>
</comment>
<dbReference type="GO" id="GO:0005524">
    <property type="term" value="F:ATP binding"/>
    <property type="evidence" value="ECO:0007669"/>
    <property type="project" value="UniProtKB-UniRule"/>
</dbReference>
<dbReference type="GO" id="GO:0097175">
    <property type="term" value="P:1,6-anhydro-N-acetyl-beta-muramic acid catabolic process"/>
    <property type="evidence" value="ECO:0007669"/>
    <property type="project" value="UniProtKB-UniRule"/>
</dbReference>
<name>A0A2D2Q4Z9_PARLV</name>
<organism evidence="3 4">
    <name type="scientific">Parathermosynechococcus lividus PCC 6715</name>
    <dbReference type="NCBI Taxonomy" id="1917166"/>
    <lineage>
        <taxon>Bacteria</taxon>
        <taxon>Bacillati</taxon>
        <taxon>Cyanobacteriota</taxon>
        <taxon>Cyanophyceae</taxon>
        <taxon>Acaryochloridales</taxon>
        <taxon>Thermosynechococcaceae</taxon>
        <taxon>Parathermosynechococcus</taxon>
    </lineage>
</organism>
<dbReference type="GO" id="GO:0016773">
    <property type="term" value="F:phosphotransferase activity, alcohol group as acceptor"/>
    <property type="evidence" value="ECO:0007669"/>
    <property type="project" value="UniProtKB-UniRule"/>
</dbReference>
<dbReference type="EC" id="2.7.1.170" evidence="2"/>
<evidence type="ECO:0000313" key="3">
    <source>
        <dbReference type="EMBL" id="ATS19317.1"/>
    </source>
</evidence>
<dbReference type="CDD" id="cd24050">
    <property type="entry name" value="ASKHA_NBD_ANMK"/>
    <property type="match status" value="1"/>
</dbReference>
<dbReference type="NCBIfam" id="NF007148">
    <property type="entry name" value="PRK09585.3-2"/>
    <property type="match status" value="1"/>
</dbReference>
<evidence type="ECO:0000256" key="1">
    <source>
        <dbReference type="ARBA" id="ARBA00022777"/>
    </source>
</evidence>
<dbReference type="NCBIfam" id="NF007143">
    <property type="entry name" value="PRK09585.2-2"/>
    <property type="match status" value="1"/>
</dbReference>
<dbReference type="GO" id="GO:0016301">
    <property type="term" value="F:kinase activity"/>
    <property type="evidence" value="ECO:0007669"/>
    <property type="project" value="UniProtKB-KW"/>
</dbReference>
<keyword evidence="2" id="KW-0808">Transferase</keyword>
<protein>
    <recommendedName>
        <fullName evidence="2">Anhydro-N-acetylmuramic acid kinase</fullName>
        <ecNumber evidence="2">2.7.1.170</ecNumber>
    </recommendedName>
    <alternativeName>
        <fullName evidence="2">AnhMurNAc kinase</fullName>
    </alternativeName>
</protein>
<dbReference type="GO" id="GO:0009254">
    <property type="term" value="P:peptidoglycan turnover"/>
    <property type="evidence" value="ECO:0007669"/>
    <property type="project" value="UniProtKB-UniRule"/>
</dbReference>
<reference evidence="4" key="2">
    <citation type="journal article" date="2022" name="Front. Microbiol.">
        <title>Comparative Genomic Analysis Revealed Distinct Molecular Components and Organization of CO2-Concentrating Mechanism in Thermophilic Cyanobacteria.</title>
        <authorList>
            <person name="Tang J."/>
            <person name="Zhou H."/>
            <person name="Yao D."/>
            <person name="Riaz S."/>
            <person name="You D."/>
            <person name="Klepacz-Smolka A."/>
            <person name="Daroch M."/>
        </authorList>
    </citation>
    <scope>NUCLEOTIDE SEQUENCE [LARGE SCALE GENOMIC DNA]</scope>
    <source>
        <strain evidence="4">PCC 6715</strain>
    </source>
</reference>
<comment type="similarity">
    <text evidence="2">Belongs to the anhydro-N-acetylmuramic acid kinase family.</text>
</comment>
<comment type="pathway">
    <text evidence="2">Cell wall biogenesis; peptidoglycan recycling.</text>
</comment>
<dbReference type="AlphaFoldDB" id="A0A2D2Q4Z9"/>
<dbReference type="PANTHER" id="PTHR30605">
    <property type="entry name" value="ANHYDRO-N-ACETYLMURAMIC ACID KINASE"/>
    <property type="match status" value="1"/>
</dbReference>
<dbReference type="InterPro" id="IPR005338">
    <property type="entry name" value="Anhydro_N_Ac-Mur_kinase"/>
</dbReference>
<dbReference type="Proteomes" id="UP000231057">
    <property type="component" value="Chromosome"/>
</dbReference>
<dbReference type="UniPathway" id="UPA00343"/>
<keyword evidence="2" id="KW-0067">ATP-binding</keyword>
<gene>
    <name evidence="2" type="primary">anmK</name>
    <name evidence="3" type="ORF">BRW62_11905</name>
</gene>
<dbReference type="HAMAP" id="MF_01270">
    <property type="entry name" value="AnhMurNAc_kinase"/>
    <property type="match status" value="1"/>
</dbReference>
<accession>A0A2D2Q4Z9</accession>